<feature type="transmembrane region" description="Helical" evidence="8">
    <location>
        <begin position="160"/>
        <end position="181"/>
    </location>
</feature>
<reference evidence="9 10" key="1">
    <citation type="submission" date="2018-06" db="EMBL/GenBank/DDBJ databases">
        <title>Genomic Encyclopedia of Type Strains, Phase III (KMG-III): the genomes of soil and plant-associated and newly described type strains.</title>
        <authorList>
            <person name="Whitman W."/>
        </authorList>
    </citation>
    <scope>NUCLEOTIDE SEQUENCE [LARGE SCALE GENOMIC DNA]</scope>
    <source>
        <strain evidence="9 10">CGMCC 4.7090</strain>
    </source>
</reference>
<dbReference type="InterPro" id="IPR000522">
    <property type="entry name" value="ABC_transptr_permease_BtuC"/>
</dbReference>
<evidence type="ECO:0000313" key="10">
    <source>
        <dbReference type="Proteomes" id="UP000249341"/>
    </source>
</evidence>
<evidence type="ECO:0000256" key="5">
    <source>
        <dbReference type="ARBA" id="ARBA00022692"/>
    </source>
</evidence>
<dbReference type="PANTHER" id="PTHR30472:SF1">
    <property type="entry name" value="FE(3+) DICITRATE TRANSPORT SYSTEM PERMEASE PROTEIN FECC-RELATED"/>
    <property type="match status" value="1"/>
</dbReference>
<keyword evidence="4" id="KW-1003">Cell membrane</keyword>
<dbReference type="Proteomes" id="UP000249341">
    <property type="component" value="Unassembled WGS sequence"/>
</dbReference>
<keyword evidence="5 8" id="KW-0812">Transmembrane</keyword>
<sequence>MTILSARPAIRRASSSRRFIALALAGVVLLIAVVASVALGARPVPLGHVWAALTDYDGSSDAVAVRDLRLPRTLLGVFVGAALGVAGCLMQALTRNPLAEPGVLGVNAGAAAAIVSAMSFLGVTAPAGYVWFAMAGAGGAFALVYLLGGGGRIKESPARLAVAGTAVGAALTGFTSAVVLFDSTAFDQFRFWAVGALADRGMPVFWQVAPFLAGGLLLAASIGPALNTLALGDDQSRSLGSNPLVVRGTAALAAVALSAGATAAAGPIGFVGLAVPHAARFIVGADERWLMAFSALAAPSLLLIADVTGRVLGRPGELETGVVTAMVGAPLFIYLVRRLRVPA</sequence>
<evidence type="ECO:0000256" key="1">
    <source>
        <dbReference type="ARBA" id="ARBA00004651"/>
    </source>
</evidence>
<comment type="subcellular location">
    <subcellularLocation>
        <location evidence="1">Cell membrane</location>
        <topology evidence="1">Multi-pass membrane protein</topology>
    </subcellularLocation>
</comment>
<name>A0A327ZL51_9ACTN</name>
<evidence type="ECO:0000256" key="3">
    <source>
        <dbReference type="ARBA" id="ARBA00022448"/>
    </source>
</evidence>
<dbReference type="GO" id="GO:0033214">
    <property type="term" value="P:siderophore-iron import into cell"/>
    <property type="evidence" value="ECO:0007669"/>
    <property type="project" value="TreeGrafter"/>
</dbReference>
<evidence type="ECO:0000256" key="4">
    <source>
        <dbReference type="ARBA" id="ARBA00022475"/>
    </source>
</evidence>
<accession>A0A327ZL51</accession>
<dbReference type="CDD" id="cd06550">
    <property type="entry name" value="TM_ABC_iron-siderophores_like"/>
    <property type="match status" value="1"/>
</dbReference>
<proteinExistence type="inferred from homology"/>
<protein>
    <submittedName>
        <fullName evidence="9">Iron complex transport system permease protein</fullName>
    </submittedName>
</protein>
<feature type="transmembrane region" description="Helical" evidence="8">
    <location>
        <begin position="244"/>
        <end position="269"/>
    </location>
</feature>
<comment type="similarity">
    <text evidence="2">Belongs to the binding-protein-dependent transport system permease family. FecCD subfamily.</text>
</comment>
<evidence type="ECO:0000256" key="7">
    <source>
        <dbReference type="ARBA" id="ARBA00023136"/>
    </source>
</evidence>
<dbReference type="GO" id="GO:0022857">
    <property type="term" value="F:transmembrane transporter activity"/>
    <property type="evidence" value="ECO:0007669"/>
    <property type="project" value="InterPro"/>
</dbReference>
<dbReference type="SUPFAM" id="SSF81345">
    <property type="entry name" value="ABC transporter involved in vitamin B12 uptake, BtuC"/>
    <property type="match status" value="1"/>
</dbReference>
<dbReference type="FunFam" id="1.10.3470.10:FF:000001">
    <property type="entry name" value="Vitamin B12 ABC transporter permease BtuC"/>
    <property type="match status" value="1"/>
</dbReference>
<feature type="transmembrane region" description="Helical" evidence="8">
    <location>
        <begin position="129"/>
        <end position="148"/>
    </location>
</feature>
<feature type="transmembrane region" description="Helical" evidence="8">
    <location>
        <begin position="73"/>
        <end position="92"/>
    </location>
</feature>
<keyword evidence="10" id="KW-1185">Reference proteome</keyword>
<dbReference type="EMBL" id="QLMJ01000005">
    <property type="protein sequence ID" value="RAK38127.1"/>
    <property type="molecule type" value="Genomic_DNA"/>
</dbReference>
<organism evidence="9 10">
    <name type="scientific">Actinoplanes lutulentus</name>
    <dbReference type="NCBI Taxonomy" id="1287878"/>
    <lineage>
        <taxon>Bacteria</taxon>
        <taxon>Bacillati</taxon>
        <taxon>Actinomycetota</taxon>
        <taxon>Actinomycetes</taxon>
        <taxon>Micromonosporales</taxon>
        <taxon>Micromonosporaceae</taxon>
        <taxon>Actinoplanes</taxon>
    </lineage>
</organism>
<feature type="transmembrane region" description="Helical" evidence="8">
    <location>
        <begin position="104"/>
        <end position="123"/>
    </location>
</feature>
<evidence type="ECO:0000313" key="9">
    <source>
        <dbReference type="EMBL" id="RAK38127.1"/>
    </source>
</evidence>
<feature type="transmembrane region" description="Helical" evidence="8">
    <location>
        <begin position="289"/>
        <end position="308"/>
    </location>
</feature>
<comment type="caution">
    <text evidence="9">The sequence shown here is derived from an EMBL/GenBank/DDBJ whole genome shotgun (WGS) entry which is preliminary data.</text>
</comment>
<dbReference type="Pfam" id="PF01032">
    <property type="entry name" value="FecCD"/>
    <property type="match status" value="1"/>
</dbReference>
<keyword evidence="6 8" id="KW-1133">Transmembrane helix</keyword>
<keyword evidence="3" id="KW-0813">Transport</keyword>
<dbReference type="AlphaFoldDB" id="A0A327ZL51"/>
<evidence type="ECO:0000256" key="2">
    <source>
        <dbReference type="ARBA" id="ARBA00007935"/>
    </source>
</evidence>
<dbReference type="GO" id="GO:0005886">
    <property type="term" value="C:plasma membrane"/>
    <property type="evidence" value="ECO:0007669"/>
    <property type="project" value="UniProtKB-SubCell"/>
</dbReference>
<evidence type="ECO:0000256" key="8">
    <source>
        <dbReference type="SAM" id="Phobius"/>
    </source>
</evidence>
<dbReference type="PANTHER" id="PTHR30472">
    <property type="entry name" value="FERRIC ENTEROBACTIN TRANSPORT SYSTEM PERMEASE PROTEIN"/>
    <property type="match status" value="1"/>
</dbReference>
<dbReference type="InterPro" id="IPR037294">
    <property type="entry name" value="ABC_BtuC-like"/>
</dbReference>
<keyword evidence="7 8" id="KW-0472">Membrane</keyword>
<dbReference type="Gene3D" id="1.10.3470.10">
    <property type="entry name" value="ABC transporter involved in vitamin B12 uptake, BtuC"/>
    <property type="match status" value="1"/>
</dbReference>
<gene>
    <name evidence="9" type="ORF">B0I29_10573</name>
</gene>
<feature type="transmembrane region" description="Helical" evidence="8">
    <location>
        <begin position="320"/>
        <end position="337"/>
    </location>
</feature>
<feature type="transmembrane region" description="Helical" evidence="8">
    <location>
        <begin position="211"/>
        <end position="232"/>
    </location>
</feature>
<evidence type="ECO:0000256" key="6">
    <source>
        <dbReference type="ARBA" id="ARBA00022989"/>
    </source>
</evidence>